<evidence type="ECO:0000256" key="3">
    <source>
        <dbReference type="ARBA" id="ARBA00009721"/>
    </source>
</evidence>
<evidence type="ECO:0000256" key="4">
    <source>
        <dbReference type="ARBA" id="ARBA00022898"/>
    </source>
</evidence>
<evidence type="ECO:0000256" key="5">
    <source>
        <dbReference type="ARBA" id="ARBA00023079"/>
    </source>
</evidence>
<dbReference type="InterPro" id="IPR015421">
    <property type="entry name" value="PyrdxlP-dep_Trfase_major"/>
</dbReference>
<evidence type="ECO:0000256" key="1">
    <source>
        <dbReference type="ARBA" id="ARBA00001933"/>
    </source>
</evidence>
<feature type="modified residue" description="N6-(pyridoxal phosphate)lysine" evidence="8 9">
    <location>
        <position position="259"/>
    </location>
</feature>
<dbReference type="EC" id="4.1.99.1" evidence="8"/>
<protein>
    <recommendedName>
        <fullName evidence="8">Tryptophanase</fullName>
        <ecNumber evidence="8">4.1.99.1</ecNumber>
    </recommendedName>
    <alternativeName>
        <fullName evidence="8">L-tryptophan indole-lyase</fullName>
        <shortName evidence="8">TNase</shortName>
    </alternativeName>
</protein>
<dbReference type="Pfam" id="PF01212">
    <property type="entry name" value="Beta_elim_lyase"/>
    <property type="match status" value="1"/>
</dbReference>
<dbReference type="EMBL" id="JAGSCS010000004">
    <property type="protein sequence ID" value="MBR0575648.1"/>
    <property type="molecule type" value="Genomic_DNA"/>
</dbReference>
<comment type="catalytic activity">
    <reaction evidence="7 8">
        <text>L-tryptophan + H2O = indole + pyruvate + NH4(+)</text>
        <dbReference type="Rhea" id="RHEA:19553"/>
        <dbReference type="ChEBI" id="CHEBI:15361"/>
        <dbReference type="ChEBI" id="CHEBI:15377"/>
        <dbReference type="ChEBI" id="CHEBI:16881"/>
        <dbReference type="ChEBI" id="CHEBI:28938"/>
        <dbReference type="ChEBI" id="CHEBI:57912"/>
        <dbReference type="EC" id="4.1.99.1"/>
    </reaction>
</comment>
<organism evidence="11 12">
    <name type="scientific">Proteiniclasticum sediminis</name>
    <dbReference type="NCBI Taxonomy" id="2804028"/>
    <lineage>
        <taxon>Bacteria</taxon>
        <taxon>Bacillati</taxon>
        <taxon>Bacillota</taxon>
        <taxon>Clostridia</taxon>
        <taxon>Eubacteriales</taxon>
        <taxon>Clostridiaceae</taxon>
        <taxon>Proteiniclasticum</taxon>
    </lineage>
</organism>
<evidence type="ECO:0000256" key="2">
    <source>
        <dbReference type="ARBA" id="ARBA00004662"/>
    </source>
</evidence>
<dbReference type="GO" id="GO:0009034">
    <property type="term" value="F:tryptophanase activity"/>
    <property type="evidence" value="ECO:0007669"/>
    <property type="project" value="UniProtKB-UniRule"/>
</dbReference>
<evidence type="ECO:0000259" key="10">
    <source>
        <dbReference type="Pfam" id="PF01212"/>
    </source>
</evidence>
<dbReference type="HAMAP" id="MF_00544">
    <property type="entry name" value="Tryptophanase"/>
    <property type="match status" value="1"/>
</dbReference>
<evidence type="ECO:0000313" key="12">
    <source>
        <dbReference type="Proteomes" id="UP000675379"/>
    </source>
</evidence>
<dbReference type="InterPro" id="IPR015424">
    <property type="entry name" value="PyrdxlP-dep_Trfase"/>
</dbReference>
<dbReference type="AlphaFoldDB" id="A0A941CPY5"/>
<comment type="caution">
    <text evidence="11">The sequence shown here is derived from an EMBL/GenBank/DDBJ whole genome shotgun (WGS) entry which is preliminary data.</text>
</comment>
<accession>A0A941CPY5</accession>
<dbReference type="Proteomes" id="UP000675379">
    <property type="component" value="Unassembled WGS sequence"/>
</dbReference>
<sequence length="461" mass="51701">MTGKYFAEPFKIKMVEPIKILTREERIRKIQEAHYNVFGLAAEDCYIDLLTDSGTGAMSSHQWSGIMLGDESYSGSSSYFKLLESAKDIFGYAYIQPVHQGRAAEKVVMPILLGKGKVSISNMHFDTTRAHVEIAGARAVDCVVEVARDTTAYDPFKGNMDVRKLRELIVQYGPENVGVIIMTVTNNSAGGQPVSMENLRETAVVAKEYEIPLLIDAARFAENCHFIKEREDGYQKKSIKEIARELFSYGDLFTMSSKKDAIVNIGGLIGVKKDEAFFEKVKANTIPFEGFLSYGGLAGRDLEALAIGLQEGVDEDYLKYRVGQLEYLSEKLLEAGIPHQTPVGGHAVFLDAKKFLPHIPYHEFPAQALAVELYIEAGIRGCDIGSYMMGNDPDTGEQLESEFEFTRLAIPRRVYTQSHLDVIVEALKEIWNRRESLKGYRITWEPPILRHFTAKLEPITE</sequence>
<feature type="domain" description="Aromatic amino acid beta-eliminating lyase/threonine aldolase" evidence="10">
    <location>
        <begin position="48"/>
        <end position="424"/>
    </location>
</feature>
<gene>
    <name evidence="8" type="primary">tnaA</name>
    <name evidence="11" type="ORF">KCG48_04750</name>
</gene>
<dbReference type="Gene3D" id="3.40.640.10">
    <property type="entry name" value="Type I PLP-dependent aspartate aminotransferase-like (Major domain)"/>
    <property type="match status" value="1"/>
</dbReference>
<dbReference type="InterPro" id="IPR001597">
    <property type="entry name" value="ArAA_b-elim_lyase/Thr_aldolase"/>
</dbReference>
<dbReference type="InterPro" id="IPR015422">
    <property type="entry name" value="PyrdxlP-dep_Trfase_small"/>
</dbReference>
<dbReference type="PIRSF" id="PIRSF001386">
    <property type="entry name" value="Trpase"/>
    <property type="match status" value="1"/>
</dbReference>
<comment type="pathway">
    <text evidence="2 8">Amino-acid degradation; L-tryptophan degradation via pyruvate pathway; indole and pyruvate from L-tryptophan: step 1/1.</text>
</comment>
<dbReference type="RefSeq" id="WP_211800172.1">
    <property type="nucleotide sequence ID" value="NZ_JAGSCS010000004.1"/>
</dbReference>
<comment type="cofactor">
    <cofactor evidence="1 8 9">
        <name>pyridoxal 5'-phosphate</name>
        <dbReference type="ChEBI" id="CHEBI:597326"/>
    </cofactor>
</comment>
<keyword evidence="6 8" id="KW-0456">Lyase</keyword>
<dbReference type="NCBIfam" id="NF009709">
    <property type="entry name" value="PRK13238.1"/>
    <property type="match status" value="1"/>
</dbReference>
<keyword evidence="5 8" id="KW-0823">Tryptophan catabolism</keyword>
<keyword evidence="4 8" id="KW-0663">Pyridoxal phosphate</keyword>
<evidence type="ECO:0000256" key="7">
    <source>
        <dbReference type="ARBA" id="ARBA00047962"/>
    </source>
</evidence>
<keyword evidence="12" id="KW-1185">Reference proteome</keyword>
<evidence type="ECO:0000256" key="6">
    <source>
        <dbReference type="ARBA" id="ARBA00023239"/>
    </source>
</evidence>
<dbReference type="PANTHER" id="PTHR32325:SF4">
    <property type="entry name" value="TRYPTOPHANASE"/>
    <property type="match status" value="1"/>
</dbReference>
<dbReference type="Gene3D" id="3.90.1150.10">
    <property type="entry name" value="Aspartate Aminotransferase, domain 1"/>
    <property type="match status" value="1"/>
</dbReference>
<proteinExistence type="inferred from homology"/>
<dbReference type="SUPFAM" id="SSF53383">
    <property type="entry name" value="PLP-dependent transferases"/>
    <property type="match status" value="1"/>
</dbReference>
<dbReference type="InterPro" id="IPR011166">
    <property type="entry name" value="Beta-eliminating_lyase"/>
</dbReference>
<evidence type="ECO:0000256" key="8">
    <source>
        <dbReference type="HAMAP-Rule" id="MF_00544"/>
    </source>
</evidence>
<evidence type="ECO:0000256" key="9">
    <source>
        <dbReference type="PIRSR" id="PIRSR611166-50"/>
    </source>
</evidence>
<evidence type="ECO:0000313" key="11">
    <source>
        <dbReference type="EMBL" id="MBR0575648.1"/>
    </source>
</evidence>
<reference evidence="11" key="1">
    <citation type="submission" date="2021-04" db="EMBL/GenBank/DDBJ databases">
        <title>Proteiniclasticum sedimins sp. nov., an obligate anaerobic bacterium isolated from anaerobic sludge.</title>
        <authorList>
            <person name="Liu J."/>
        </authorList>
    </citation>
    <scope>NUCLEOTIDE SEQUENCE</scope>
    <source>
        <strain evidence="11">BAD-10</strain>
    </source>
</reference>
<comment type="subunit">
    <text evidence="8">Homotetramer.</text>
</comment>
<dbReference type="InterPro" id="IPR013440">
    <property type="entry name" value="TNase"/>
</dbReference>
<name>A0A941CPY5_9CLOT</name>
<dbReference type="PANTHER" id="PTHR32325">
    <property type="entry name" value="BETA-ELIMINATING LYASE-LIKE PROTEIN-RELATED"/>
    <property type="match status" value="1"/>
</dbReference>
<comment type="similarity">
    <text evidence="3 8">Belongs to the beta-eliminating lyase family.</text>
</comment>